<dbReference type="PANTHER" id="PTHR30250">
    <property type="entry name" value="PST FAMILY PREDICTED COLANIC ACID TRANSPORTER"/>
    <property type="match status" value="1"/>
</dbReference>
<feature type="transmembrane region" description="Helical" evidence="7">
    <location>
        <begin position="198"/>
        <end position="218"/>
    </location>
</feature>
<feature type="transmembrane region" description="Helical" evidence="7">
    <location>
        <begin position="140"/>
        <end position="161"/>
    </location>
</feature>
<keyword evidence="9" id="KW-1185">Reference proteome</keyword>
<evidence type="ECO:0000256" key="2">
    <source>
        <dbReference type="ARBA" id="ARBA00007430"/>
    </source>
</evidence>
<dbReference type="AlphaFoldDB" id="A0A545TBJ7"/>
<dbReference type="PANTHER" id="PTHR30250:SF10">
    <property type="entry name" value="LIPOPOLYSACCHARIDE BIOSYNTHESIS PROTEIN WZXC"/>
    <property type="match status" value="1"/>
</dbReference>
<dbReference type="InterPro" id="IPR050833">
    <property type="entry name" value="Poly_Biosynth_Transport"/>
</dbReference>
<evidence type="ECO:0000256" key="6">
    <source>
        <dbReference type="ARBA" id="ARBA00023136"/>
    </source>
</evidence>
<feature type="transmembrane region" description="Helical" evidence="7">
    <location>
        <begin position="55"/>
        <end position="77"/>
    </location>
</feature>
<accession>A0A545TBJ7</accession>
<dbReference type="Pfam" id="PF13440">
    <property type="entry name" value="Polysacc_synt_3"/>
    <property type="match status" value="1"/>
</dbReference>
<feature type="transmembrane region" description="Helical" evidence="7">
    <location>
        <begin position="173"/>
        <end position="192"/>
    </location>
</feature>
<feature type="transmembrane region" description="Helical" evidence="7">
    <location>
        <begin position="322"/>
        <end position="343"/>
    </location>
</feature>
<keyword evidence="3" id="KW-1003">Cell membrane</keyword>
<keyword evidence="6 7" id="KW-0472">Membrane</keyword>
<gene>
    <name evidence="8" type="ORF">FLL45_06410</name>
</gene>
<name>A0A545TBJ7_9GAMM</name>
<feature type="transmembrane region" description="Helical" evidence="7">
    <location>
        <begin position="439"/>
        <end position="459"/>
    </location>
</feature>
<keyword evidence="4 7" id="KW-0812">Transmembrane</keyword>
<feature type="transmembrane region" description="Helical" evidence="7">
    <location>
        <begin position="230"/>
        <end position="252"/>
    </location>
</feature>
<evidence type="ECO:0000256" key="7">
    <source>
        <dbReference type="SAM" id="Phobius"/>
    </source>
</evidence>
<evidence type="ECO:0000313" key="9">
    <source>
        <dbReference type="Proteomes" id="UP000317839"/>
    </source>
</evidence>
<dbReference type="GO" id="GO:0005886">
    <property type="term" value="C:plasma membrane"/>
    <property type="evidence" value="ECO:0007669"/>
    <property type="project" value="UniProtKB-SubCell"/>
</dbReference>
<evidence type="ECO:0000256" key="3">
    <source>
        <dbReference type="ARBA" id="ARBA00022475"/>
    </source>
</evidence>
<dbReference type="EMBL" id="VIKR01000002">
    <property type="protein sequence ID" value="TQV74592.1"/>
    <property type="molecule type" value="Genomic_DNA"/>
</dbReference>
<feature type="transmembrane region" description="Helical" evidence="7">
    <location>
        <begin position="21"/>
        <end position="43"/>
    </location>
</feature>
<evidence type="ECO:0000256" key="5">
    <source>
        <dbReference type="ARBA" id="ARBA00022989"/>
    </source>
</evidence>
<dbReference type="OrthoDB" id="8538786at2"/>
<proteinExistence type="inferred from homology"/>
<comment type="subcellular location">
    <subcellularLocation>
        <location evidence="1">Cell membrane</location>
        <topology evidence="1">Multi-pass membrane protein</topology>
    </subcellularLocation>
</comment>
<comment type="similarity">
    <text evidence="2">Belongs to the polysaccharide synthase family.</text>
</comment>
<organism evidence="8 9">
    <name type="scientific">Aliikangiella marina</name>
    <dbReference type="NCBI Taxonomy" id="1712262"/>
    <lineage>
        <taxon>Bacteria</taxon>
        <taxon>Pseudomonadati</taxon>
        <taxon>Pseudomonadota</taxon>
        <taxon>Gammaproteobacteria</taxon>
        <taxon>Oceanospirillales</taxon>
        <taxon>Pleioneaceae</taxon>
        <taxon>Aliikangiella</taxon>
    </lineage>
</organism>
<dbReference type="Proteomes" id="UP000317839">
    <property type="component" value="Unassembled WGS sequence"/>
</dbReference>
<reference evidence="8 9" key="1">
    <citation type="submission" date="2019-06" db="EMBL/GenBank/DDBJ databases">
        <title>Draft genome of Aliikangiella marina GYP-15.</title>
        <authorList>
            <person name="Wang G."/>
        </authorList>
    </citation>
    <scope>NUCLEOTIDE SEQUENCE [LARGE SCALE GENOMIC DNA]</scope>
    <source>
        <strain evidence="8 9">GYP-15</strain>
    </source>
</reference>
<feature type="transmembrane region" description="Helical" evidence="7">
    <location>
        <begin position="97"/>
        <end position="120"/>
    </location>
</feature>
<evidence type="ECO:0000313" key="8">
    <source>
        <dbReference type="EMBL" id="TQV74592.1"/>
    </source>
</evidence>
<protein>
    <submittedName>
        <fullName evidence="8">Oligosaccharide flippase family protein</fullName>
    </submittedName>
</protein>
<evidence type="ECO:0000256" key="4">
    <source>
        <dbReference type="ARBA" id="ARBA00022692"/>
    </source>
</evidence>
<keyword evidence="5 7" id="KW-1133">Transmembrane helix</keyword>
<comment type="caution">
    <text evidence="8">The sequence shown here is derived from an EMBL/GenBank/DDBJ whole genome shotgun (WGS) entry which is preliminary data.</text>
</comment>
<evidence type="ECO:0000256" key="1">
    <source>
        <dbReference type="ARBA" id="ARBA00004651"/>
    </source>
</evidence>
<feature type="transmembrane region" description="Helical" evidence="7">
    <location>
        <begin position="258"/>
        <end position="278"/>
    </location>
</feature>
<feature type="transmembrane region" description="Helical" evidence="7">
    <location>
        <begin position="355"/>
        <end position="374"/>
    </location>
</feature>
<sequence>MINNIAVKGWRGLLEKIQNNRIFKASSWVLIGYVVSQVLRLGSNLIMTRLLVPEMFGIMALCQTFLYILAMISDVGIGPNIIRSKRGEESEFLNTAWTLQILRGAFICLLVVLAALGIGYAQTNQMIGETSAFSEPQLPIILAVMSLTAFISGFKSTNLILANRNIQLTRLTILELISQLFGLVVMIAWAFIAKSIWALVAGALVSAVSLVLLSHFAFPGVANKFKLERAAVSEIINYGKWILLTSIVTAMLNQGDRLILGSLVDATTLGIYSIALFLSTSLLQAFMKLNGMVFFPLLSEVARERENELAEVYYKIRRTTDAAAISMAGFLFAFGETLINFLYDDRYQAAGPMLQILALALMLTSPSISSAIYFAIGKPKYVTIMVTIESIVKLTLLPTLYVIGGMNLAVWAVALFTISIIPIDFYYKHKLGILNLFKEFRMLPCFALGYLLGWLISFLF</sequence>